<dbReference type="OrthoDB" id="3212478at2"/>
<dbReference type="PRINTS" id="PR00081">
    <property type="entry name" value="GDHRDH"/>
</dbReference>
<dbReference type="InterPro" id="IPR020904">
    <property type="entry name" value="Sc_DH/Rdtase_CS"/>
</dbReference>
<dbReference type="Pfam" id="PF00106">
    <property type="entry name" value="adh_short"/>
    <property type="match status" value="1"/>
</dbReference>
<dbReference type="AlphaFoldDB" id="A0A4Q2RNJ7"/>
<evidence type="ECO:0000256" key="1">
    <source>
        <dbReference type="ARBA" id="ARBA00006484"/>
    </source>
</evidence>
<dbReference type="SUPFAM" id="SSF51735">
    <property type="entry name" value="NAD(P)-binding Rossmann-fold domains"/>
    <property type="match status" value="1"/>
</dbReference>
<comment type="similarity">
    <text evidence="1 3">Belongs to the short-chain dehydrogenases/reductases (SDR) family.</text>
</comment>
<keyword evidence="2" id="KW-0560">Oxidoreductase</keyword>
<dbReference type="PRINTS" id="PR00080">
    <property type="entry name" value="SDRFAMILY"/>
</dbReference>
<evidence type="ECO:0000313" key="4">
    <source>
        <dbReference type="EMBL" id="RYB88693.1"/>
    </source>
</evidence>
<proteinExistence type="inferred from homology"/>
<organism evidence="4 5">
    <name type="scientific">Nocardioides glacieisoli</name>
    <dbReference type="NCBI Taxonomy" id="1168730"/>
    <lineage>
        <taxon>Bacteria</taxon>
        <taxon>Bacillati</taxon>
        <taxon>Actinomycetota</taxon>
        <taxon>Actinomycetes</taxon>
        <taxon>Propionibacteriales</taxon>
        <taxon>Nocardioidaceae</taxon>
        <taxon>Nocardioides</taxon>
    </lineage>
</organism>
<name>A0A4Q2RNJ7_9ACTN</name>
<sequence>MDLRDAVVLVTGANRGIGAEFVEQLRKRGAAKIYAASRSAGSIDATGVHPLELDITDARQVAAAAAAAGDVQVLINNAGISTGTPLVAGDEASIRREMDTNFYGPLLMTRAFAPILRSNGGGAVLNVISALSWFSTPSAGAYAASKAAAWSLTDSTRLELAAQGTHVVGVHMGLVDTDMARGVDAPKITPADLASAGLDALDSGAQEVLADDWATFVKSGLGLDPQERYGRIFAALGG</sequence>
<dbReference type="RefSeq" id="WP_129478930.1">
    <property type="nucleotide sequence ID" value="NZ_SDWS01000011.1"/>
</dbReference>
<dbReference type="InterPro" id="IPR036291">
    <property type="entry name" value="NAD(P)-bd_dom_sf"/>
</dbReference>
<dbReference type="PANTHER" id="PTHR44169:SF6">
    <property type="entry name" value="NADPH-DEPENDENT 1-ACYLDIHYDROXYACETONE PHOSPHATE REDUCTASE"/>
    <property type="match status" value="1"/>
</dbReference>
<accession>A0A4Q2RNJ7</accession>
<dbReference type="EMBL" id="SDWS01000011">
    <property type="protein sequence ID" value="RYB88693.1"/>
    <property type="molecule type" value="Genomic_DNA"/>
</dbReference>
<evidence type="ECO:0000256" key="3">
    <source>
        <dbReference type="RuleBase" id="RU000363"/>
    </source>
</evidence>
<dbReference type="Proteomes" id="UP000291838">
    <property type="component" value="Unassembled WGS sequence"/>
</dbReference>
<dbReference type="Gene3D" id="3.40.50.720">
    <property type="entry name" value="NAD(P)-binding Rossmann-like Domain"/>
    <property type="match status" value="1"/>
</dbReference>
<dbReference type="PANTHER" id="PTHR44169">
    <property type="entry name" value="NADPH-DEPENDENT 1-ACYLDIHYDROXYACETONE PHOSPHATE REDUCTASE"/>
    <property type="match status" value="1"/>
</dbReference>
<evidence type="ECO:0000256" key="2">
    <source>
        <dbReference type="ARBA" id="ARBA00023002"/>
    </source>
</evidence>
<dbReference type="PROSITE" id="PS00061">
    <property type="entry name" value="ADH_SHORT"/>
    <property type="match status" value="1"/>
</dbReference>
<dbReference type="InterPro" id="IPR002347">
    <property type="entry name" value="SDR_fam"/>
</dbReference>
<protein>
    <submittedName>
        <fullName evidence="4">SDR family NAD(P)-dependent oxidoreductase</fullName>
    </submittedName>
</protein>
<comment type="caution">
    <text evidence="4">The sequence shown here is derived from an EMBL/GenBank/DDBJ whole genome shotgun (WGS) entry which is preliminary data.</text>
</comment>
<reference evidence="4 5" key="1">
    <citation type="submission" date="2019-01" db="EMBL/GenBank/DDBJ databases">
        <title>Novel species of Nocardioides.</title>
        <authorList>
            <person name="Liu Q."/>
            <person name="Xin Y.-H."/>
        </authorList>
    </citation>
    <scope>NUCLEOTIDE SEQUENCE [LARGE SCALE GENOMIC DNA]</scope>
    <source>
        <strain evidence="4 5">HLT3-15</strain>
    </source>
</reference>
<keyword evidence="5" id="KW-1185">Reference proteome</keyword>
<evidence type="ECO:0000313" key="5">
    <source>
        <dbReference type="Proteomes" id="UP000291838"/>
    </source>
</evidence>
<dbReference type="NCBIfam" id="NF006119">
    <property type="entry name" value="PRK08264.1-5"/>
    <property type="match status" value="1"/>
</dbReference>
<gene>
    <name evidence="4" type="ORF">EUA06_19555</name>
</gene>
<dbReference type="GO" id="GO:0016491">
    <property type="term" value="F:oxidoreductase activity"/>
    <property type="evidence" value="ECO:0007669"/>
    <property type="project" value="UniProtKB-KW"/>
</dbReference>